<sequence length="143" mass="15729">MFHKLISTAILAILVLGQGVLSTACKLPLYLRRRRSSGLYEVIHARVFHEALMVTLTQARAPRPPAGSGTKAAVLERSSGPPRVGQASSLSMGWSINVELLGSLNDIYFWNTTFQHDIPDLKYGMRATGWHPKELFPGADLKS</sequence>
<name>A0AAD7NB13_9AGAR</name>
<dbReference type="Proteomes" id="UP001215280">
    <property type="component" value="Unassembled WGS sequence"/>
</dbReference>
<evidence type="ECO:0000256" key="1">
    <source>
        <dbReference type="SAM" id="SignalP"/>
    </source>
</evidence>
<accession>A0AAD7NB13</accession>
<keyword evidence="1" id="KW-0732">Signal</keyword>
<proteinExistence type="predicted"/>
<evidence type="ECO:0000313" key="3">
    <source>
        <dbReference type="Proteomes" id="UP001215280"/>
    </source>
</evidence>
<dbReference type="EMBL" id="JARJLG010000075">
    <property type="protein sequence ID" value="KAJ7752217.1"/>
    <property type="molecule type" value="Genomic_DNA"/>
</dbReference>
<organism evidence="2 3">
    <name type="scientific">Mycena maculata</name>
    <dbReference type="NCBI Taxonomy" id="230809"/>
    <lineage>
        <taxon>Eukaryota</taxon>
        <taxon>Fungi</taxon>
        <taxon>Dikarya</taxon>
        <taxon>Basidiomycota</taxon>
        <taxon>Agaricomycotina</taxon>
        <taxon>Agaricomycetes</taxon>
        <taxon>Agaricomycetidae</taxon>
        <taxon>Agaricales</taxon>
        <taxon>Marasmiineae</taxon>
        <taxon>Mycenaceae</taxon>
        <taxon>Mycena</taxon>
    </lineage>
</organism>
<feature type="signal peptide" evidence="1">
    <location>
        <begin position="1"/>
        <end position="17"/>
    </location>
</feature>
<keyword evidence="3" id="KW-1185">Reference proteome</keyword>
<gene>
    <name evidence="2" type="ORF">DFH07DRAFT_774504</name>
</gene>
<dbReference type="AlphaFoldDB" id="A0AAD7NB13"/>
<comment type="caution">
    <text evidence="2">The sequence shown here is derived from an EMBL/GenBank/DDBJ whole genome shotgun (WGS) entry which is preliminary data.</text>
</comment>
<reference evidence="2" key="1">
    <citation type="submission" date="2023-03" db="EMBL/GenBank/DDBJ databases">
        <title>Massive genome expansion in bonnet fungi (Mycena s.s.) driven by repeated elements and novel gene families across ecological guilds.</title>
        <authorList>
            <consortium name="Lawrence Berkeley National Laboratory"/>
            <person name="Harder C.B."/>
            <person name="Miyauchi S."/>
            <person name="Viragh M."/>
            <person name="Kuo A."/>
            <person name="Thoen E."/>
            <person name="Andreopoulos B."/>
            <person name="Lu D."/>
            <person name="Skrede I."/>
            <person name="Drula E."/>
            <person name="Henrissat B."/>
            <person name="Morin E."/>
            <person name="Kohler A."/>
            <person name="Barry K."/>
            <person name="LaButti K."/>
            <person name="Morin E."/>
            <person name="Salamov A."/>
            <person name="Lipzen A."/>
            <person name="Mereny Z."/>
            <person name="Hegedus B."/>
            <person name="Baldrian P."/>
            <person name="Stursova M."/>
            <person name="Weitz H."/>
            <person name="Taylor A."/>
            <person name="Grigoriev I.V."/>
            <person name="Nagy L.G."/>
            <person name="Martin F."/>
            <person name="Kauserud H."/>
        </authorList>
    </citation>
    <scope>NUCLEOTIDE SEQUENCE</scope>
    <source>
        <strain evidence="2">CBHHK188m</strain>
    </source>
</reference>
<protein>
    <submittedName>
        <fullName evidence="2">Uncharacterized protein</fullName>
    </submittedName>
</protein>
<evidence type="ECO:0000313" key="2">
    <source>
        <dbReference type="EMBL" id="KAJ7752217.1"/>
    </source>
</evidence>
<feature type="chain" id="PRO_5042003031" evidence="1">
    <location>
        <begin position="18"/>
        <end position="143"/>
    </location>
</feature>
<dbReference type="PROSITE" id="PS51257">
    <property type="entry name" value="PROKAR_LIPOPROTEIN"/>
    <property type="match status" value="1"/>
</dbReference>